<dbReference type="PANTHER" id="PTHR33706:SF1">
    <property type="entry name" value="TPR REPEAT PROTEIN"/>
    <property type="match status" value="1"/>
</dbReference>
<accession>A0A8S1UKC7</accession>
<dbReference type="EMBL" id="CAJJDO010000042">
    <property type="protein sequence ID" value="CAD8165300.1"/>
    <property type="molecule type" value="Genomic_DNA"/>
</dbReference>
<sequence length="321" mass="38091">MVQFLVLVPYNGDYQNTKKVGRWDTFFKCGDKGFTQMLILLQLTVNLLSIKIGRWIELSYAFKLDSQVIYKGEYKKGIKLADGIFNLEEKIMKNLNRCKINIVNIMYKFAVVKDHIMIKLKEAQLRLGNGLSRMMNLFGIDELLLMTNIQIIKKLVDGIFGRRILRQKYINKYLEQKINLQWSGSYDDDEDSSKIGQWIDLSDESNCYSQITFRGEYKNNKKVGRWDTWYKDQETKKNEKMSIKQNSTGGGSYNEGIQIKQWIEFSDRSNAKFLINYDGEYINGKKVGRQDIYWKKNCEGKQKEPMYQQQIFNYKWWWNIQ</sequence>
<dbReference type="PANTHER" id="PTHR33706">
    <property type="entry name" value="MORN VARIANT REPEAT PROTEIN"/>
    <property type="match status" value="1"/>
</dbReference>
<dbReference type="AlphaFoldDB" id="A0A8S1UKC7"/>
<name>A0A8S1UKC7_9CILI</name>
<comment type="caution">
    <text evidence="1">The sequence shown here is derived from an EMBL/GenBank/DDBJ whole genome shotgun (WGS) entry which is preliminary data.</text>
</comment>
<organism evidence="1 2">
    <name type="scientific">Paramecium pentaurelia</name>
    <dbReference type="NCBI Taxonomy" id="43138"/>
    <lineage>
        <taxon>Eukaryota</taxon>
        <taxon>Sar</taxon>
        <taxon>Alveolata</taxon>
        <taxon>Ciliophora</taxon>
        <taxon>Intramacronucleata</taxon>
        <taxon>Oligohymenophorea</taxon>
        <taxon>Peniculida</taxon>
        <taxon>Parameciidae</taxon>
        <taxon>Paramecium</taxon>
    </lineage>
</organism>
<proteinExistence type="predicted"/>
<evidence type="ECO:0000313" key="2">
    <source>
        <dbReference type="Proteomes" id="UP000689195"/>
    </source>
</evidence>
<gene>
    <name evidence="1" type="ORF">PPENT_87.1.T0420142</name>
</gene>
<dbReference type="Proteomes" id="UP000689195">
    <property type="component" value="Unassembled WGS sequence"/>
</dbReference>
<evidence type="ECO:0000313" key="1">
    <source>
        <dbReference type="EMBL" id="CAD8165300.1"/>
    </source>
</evidence>
<protein>
    <submittedName>
        <fullName evidence="1">Uncharacterized protein</fullName>
    </submittedName>
</protein>
<keyword evidence="2" id="KW-1185">Reference proteome</keyword>
<reference evidence="1" key="1">
    <citation type="submission" date="2021-01" db="EMBL/GenBank/DDBJ databases">
        <authorList>
            <consortium name="Genoscope - CEA"/>
            <person name="William W."/>
        </authorList>
    </citation>
    <scope>NUCLEOTIDE SEQUENCE</scope>
</reference>